<name>A0A2T5JER6_9SPHI</name>
<dbReference type="OrthoDB" id="9789181at2"/>
<dbReference type="Gene3D" id="3.40.50.2300">
    <property type="match status" value="1"/>
</dbReference>
<dbReference type="InterPro" id="IPR001789">
    <property type="entry name" value="Sig_transdc_resp-reg_receiver"/>
</dbReference>
<organism evidence="4 5">
    <name type="scientific">Mucilaginibacter yixingensis</name>
    <dbReference type="NCBI Taxonomy" id="1295612"/>
    <lineage>
        <taxon>Bacteria</taxon>
        <taxon>Pseudomonadati</taxon>
        <taxon>Bacteroidota</taxon>
        <taxon>Sphingobacteriia</taxon>
        <taxon>Sphingobacteriales</taxon>
        <taxon>Sphingobacteriaceae</taxon>
        <taxon>Mucilaginibacter</taxon>
    </lineage>
</organism>
<dbReference type="Proteomes" id="UP000244168">
    <property type="component" value="Unassembled WGS sequence"/>
</dbReference>
<evidence type="ECO:0000256" key="1">
    <source>
        <dbReference type="ARBA" id="ARBA00022553"/>
    </source>
</evidence>
<dbReference type="SUPFAM" id="SSF52172">
    <property type="entry name" value="CheY-like"/>
    <property type="match status" value="1"/>
</dbReference>
<dbReference type="CDD" id="cd00156">
    <property type="entry name" value="REC"/>
    <property type="match status" value="1"/>
</dbReference>
<evidence type="ECO:0000313" key="4">
    <source>
        <dbReference type="EMBL" id="PTR00931.1"/>
    </source>
</evidence>
<dbReference type="SMART" id="SM00448">
    <property type="entry name" value="REC"/>
    <property type="match status" value="1"/>
</dbReference>
<dbReference type="EMBL" id="QAOQ01000001">
    <property type="protein sequence ID" value="PTR00931.1"/>
    <property type="molecule type" value="Genomic_DNA"/>
</dbReference>
<dbReference type="Pfam" id="PF00072">
    <property type="entry name" value="Response_reg"/>
    <property type="match status" value="1"/>
</dbReference>
<accession>A0A2T5JER6</accession>
<dbReference type="RefSeq" id="WP_107826366.1">
    <property type="nucleotide sequence ID" value="NZ_CP160205.1"/>
</dbReference>
<dbReference type="PANTHER" id="PTHR44591">
    <property type="entry name" value="STRESS RESPONSE REGULATOR PROTEIN 1"/>
    <property type="match status" value="1"/>
</dbReference>
<dbReference type="InterPro" id="IPR011006">
    <property type="entry name" value="CheY-like_superfamily"/>
</dbReference>
<gene>
    <name evidence="4" type="ORF">C8P68_101161</name>
</gene>
<sequence>MKKNLLVVDDDLSILKLLNFILSKDYDIVVKTSGFEALDWLEEGNMPELIISDLAMPTFDGQAFVKNVKISGFYKDIPVVLLSAADDLDEQVSRMPFQVDAYLHKPFNPTVLKAEISKILQVYDTTNYN</sequence>
<dbReference type="PROSITE" id="PS50110">
    <property type="entry name" value="RESPONSE_REGULATORY"/>
    <property type="match status" value="1"/>
</dbReference>
<dbReference type="InterPro" id="IPR050595">
    <property type="entry name" value="Bact_response_regulator"/>
</dbReference>
<dbReference type="PANTHER" id="PTHR44591:SF3">
    <property type="entry name" value="RESPONSE REGULATORY DOMAIN-CONTAINING PROTEIN"/>
    <property type="match status" value="1"/>
</dbReference>
<evidence type="ECO:0000256" key="2">
    <source>
        <dbReference type="PROSITE-ProRule" id="PRU00169"/>
    </source>
</evidence>
<proteinExistence type="predicted"/>
<comment type="caution">
    <text evidence="4">The sequence shown here is derived from an EMBL/GenBank/DDBJ whole genome shotgun (WGS) entry which is preliminary data.</text>
</comment>
<protein>
    <submittedName>
        <fullName evidence="4">Response regulator receiver domain-containing protein</fullName>
    </submittedName>
</protein>
<feature type="domain" description="Response regulatory" evidence="3">
    <location>
        <begin position="4"/>
        <end position="120"/>
    </location>
</feature>
<feature type="modified residue" description="4-aspartylphosphate" evidence="2">
    <location>
        <position position="53"/>
    </location>
</feature>
<dbReference type="GO" id="GO:0000160">
    <property type="term" value="P:phosphorelay signal transduction system"/>
    <property type="evidence" value="ECO:0007669"/>
    <property type="project" value="InterPro"/>
</dbReference>
<evidence type="ECO:0000313" key="5">
    <source>
        <dbReference type="Proteomes" id="UP000244168"/>
    </source>
</evidence>
<evidence type="ECO:0000259" key="3">
    <source>
        <dbReference type="PROSITE" id="PS50110"/>
    </source>
</evidence>
<keyword evidence="5" id="KW-1185">Reference proteome</keyword>
<dbReference type="AlphaFoldDB" id="A0A2T5JER6"/>
<keyword evidence="1 2" id="KW-0597">Phosphoprotein</keyword>
<reference evidence="4 5" key="1">
    <citation type="submission" date="2018-04" db="EMBL/GenBank/DDBJ databases">
        <title>Genomic Encyclopedia of Archaeal and Bacterial Type Strains, Phase II (KMG-II): from individual species to whole genera.</title>
        <authorList>
            <person name="Goeker M."/>
        </authorList>
    </citation>
    <scope>NUCLEOTIDE SEQUENCE [LARGE SCALE GENOMIC DNA]</scope>
    <source>
        <strain evidence="4 5">DSM 26809</strain>
    </source>
</reference>